<keyword evidence="1" id="KW-0472">Membrane</keyword>
<reference evidence="2" key="2">
    <citation type="submission" date="2020-05" db="UniProtKB">
        <authorList>
            <consortium name="EnsemblMetazoa"/>
        </authorList>
    </citation>
    <scope>IDENTIFICATION</scope>
    <source>
        <strain evidence="2">IAEA</strain>
    </source>
</reference>
<keyword evidence="3" id="KW-1185">Reference proteome</keyword>
<dbReference type="EnsemblMetazoa" id="GBRI005693-RA">
    <property type="protein sequence ID" value="GBRI005693-PA"/>
    <property type="gene ID" value="GBRI005693"/>
</dbReference>
<dbReference type="Proteomes" id="UP000091820">
    <property type="component" value="Unassembled WGS sequence"/>
</dbReference>
<sequence length="103" mass="11635">MDPVFVAMLINIVVVLFVVVVVVVVVVIEVMVVMLVEQYVHNNVNSIFTEHSINDFVVISILQLCDHLSIICISIELKANLRIIQTISNITLTCSDMQIKYFD</sequence>
<accession>A0A1A9W461</accession>
<feature type="transmembrane region" description="Helical" evidence="1">
    <location>
        <begin position="12"/>
        <end position="36"/>
    </location>
</feature>
<proteinExistence type="predicted"/>
<protein>
    <submittedName>
        <fullName evidence="2">Uncharacterized protein</fullName>
    </submittedName>
</protein>
<dbReference type="AlphaFoldDB" id="A0A1A9W461"/>
<name>A0A1A9W461_9MUSC</name>
<reference evidence="3" key="1">
    <citation type="submission" date="2014-03" db="EMBL/GenBank/DDBJ databases">
        <authorList>
            <person name="Aksoy S."/>
            <person name="Warren W."/>
            <person name="Wilson R.K."/>
        </authorList>
    </citation>
    <scope>NUCLEOTIDE SEQUENCE [LARGE SCALE GENOMIC DNA]</scope>
    <source>
        <strain evidence="3">IAEA</strain>
    </source>
</reference>
<evidence type="ECO:0000313" key="3">
    <source>
        <dbReference type="Proteomes" id="UP000091820"/>
    </source>
</evidence>
<keyword evidence="1" id="KW-0812">Transmembrane</keyword>
<dbReference type="VEuPathDB" id="VectorBase:GBRI005693"/>
<organism evidence="2 3">
    <name type="scientific">Glossina brevipalpis</name>
    <dbReference type="NCBI Taxonomy" id="37001"/>
    <lineage>
        <taxon>Eukaryota</taxon>
        <taxon>Metazoa</taxon>
        <taxon>Ecdysozoa</taxon>
        <taxon>Arthropoda</taxon>
        <taxon>Hexapoda</taxon>
        <taxon>Insecta</taxon>
        <taxon>Pterygota</taxon>
        <taxon>Neoptera</taxon>
        <taxon>Endopterygota</taxon>
        <taxon>Diptera</taxon>
        <taxon>Brachycera</taxon>
        <taxon>Muscomorpha</taxon>
        <taxon>Hippoboscoidea</taxon>
        <taxon>Glossinidae</taxon>
        <taxon>Glossina</taxon>
    </lineage>
</organism>
<keyword evidence="1" id="KW-1133">Transmembrane helix</keyword>
<evidence type="ECO:0000256" key="1">
    <source>
        <dbReference type="SAM" id="Phobius"/>
    </source>
</evidence>
<evidence type="ECO:0000313" key="2">
    <source>
        <dbReference type="EnsemblMetazoa" id="GBRI005693-PA"/>
    </source>
</evidence>